<dbReference type="EnsemblPlants" id="AET7Gv21286200.48">
    <property type="protein sequence ID" value="AET7Gv21286200.48"/>
    <property type="gene ID" value="AET7Gv21286200"/>
</dbReference>
<dbReference type="Proteomes" id="UP000015105">
    <property type="component" value="Chromosome 7D"/>
</dbReference>
<reference evidence="2" key="2">
    <citation type="journal article" date="2017" name="Nat. Plants">
        <title>The Aegilops tauschii genome reveals multiple impacts of transposons.</title>
        <authorList>
            <person name="Zhao G."/>
            <person name="Zou C."/>
            <person name="Li K."/>
            <person name="Wang K."/>
            <person name="Li T."/>
            <person name="Gao L."/>
            <person name="Zhang X."/>
            <person name="Wang H."/>
            <person name="Yang Z."/>
            <person name="Liu X."/>
            <person name="Jiang W."/>
            <person name="Mao L."/>
            <person name="Kong X."/>
            <person name="Jiao Y."/>
            <person name="Jia J."/>
        </authorList>
    </citation>
    <scope>NUCLEOTIDE SEQUENCE [LARGE SCALE GENOMIC DNA]</scope>
    <source>
        <strain evidence="2">cv. AL8/78</strain>
    </source>
</reference>
<reference evidence="1" key="5">
    <citation type="journal article" date="2021" name="G3 (Bethesda)">
        <title>Aegilops tauschii genome assembly Aet v5.0 features greater sequence contiguity and improved annotation.</title>
        <authorList>
            <person name="Wang L."/>
            <person name="Zhu T."/>
            <person name="Rodriguez J.C."/>
            <person name="Deal K.R."/>
            <person name="Dubcovsky J."/>
            <person name="McGuire P.E."/>
            <person name="Lux T."/>
            <person name="Spannagl M."/>
            <person name="Mayer K.F.X."/>
            <person name="Baldrich P."/>
            <person name="Meyers B.C."/>
            <person name="Huo N."/>
            <person name="Gu Y.Q."/>
            <person name="Zhou H."/>
            <person name="Devos K.M."/>
            <person name="Bennetzen J.L."/>
            <person name="Unver T."/>
            <person name="Budak H."/>
            <person name="Gulick P.J."/>
            <person name="Galiba G."/>
            <person name="Kalapos B."/>
            <person name="Nelson D.R."/>
            <person name="Li P."/>
            <person name="You F.M."/>
            <person name="Luo M.C."/>
            <person name="Dvorak J."/>
        </authorList>
    </citation>
    <scope>NUCLEOTIDE SEQUENCE [LARGE SCALE GENOMIC DNA]</scope>
    <source>
        <strain evidence="1">cv. AL8/78</strain>
    </source>
</reference>
<proteinExistence type="predicted"/>
<reference evidence="1" key="3">
    <citation type="journal article" date="2017" name="Nature">
        <title>Genome sequence of the progenitor of the wheat D genome Aegilops tauschii.</title>
        <authorList>
            <person name="Luo M.C."/>
            <person name="Gu Y.Q."/>
            <person name="Puiu D."/>
            <person name="Wang H."/>
            <person name="Twardziok S.O."/>
            <person name="Deal K.R."/>
            <person name="Huo N."/>
            <person name="Zhu T."/>
            <person name="Wang L."/>
            <person name="Wang Y."/>
            <person name="McGuire P.E."/>
            <person name="Liu S."/>
            <person name="Long H."/>
            <person name="Ramasamy R.K."/>
            <person name="Rodriguez J.C."/>
            <person name="Van S.L."/>
            <person name="Yuan L."/>
            <person name="Wang Z."/>
            <person name="Xia Z."/>
            <person name="Xiao L."/>
            <person name="Anderson O.D."/>
            <person name="Ouyang S."/>
            <person name="Liang Y."/>
            <person name="Zimin A.V."/>
            <person name="Pertea G."/>
            <person name="Qi P."/>
            <person name="Bennetzen J.L."/>
            <person name="Dai X."/>
            <person name="Dawson M.W."/>
            <person name="Muller H.G."/>
            <person name="Kugler K."/>
            <person name="Rivarola-Duarte L."/>
            <person name="Spannagl M."/>
            <person name="Mayer K.F.X."/>
            <person name="Lu F.H."/>
            <person name="Bevan M.W."/>
            <person name="Leroy P."/>
            <person name="Li P."/>
            <person name="You F.M."/>
            <person name="Sun Q."/>
            <person name="Liu Z."/>
            <person name="Lyons E."/>
            <person name="Wicker T."/>
            <person name="Salzberg S.L."/>
            <person name="Devos K.M."/>
            <person name="Dvorak J."/>
        </authorList>
    </citation>
    <scope>NUCLEOTIDE SEQUENCE [LARGE SCALE GENOMIC DNA]</scope>
    <source>
        <strain evidence="1">cv. AL8/78</strain>
    </source>
</reference>
<evidence type="ECO:0000313" key="1">
    <source>
        <dbReference type="EnsemblPlants" id="AET7Gv21286200.48"/>
    </source>
</evidence>
<dbReference type="AlphaFoldDB" id="A0A453T8D4"/>
<sequence length="52" mass="5862">MPGLSGVARSQVQSCAACTDSPFLFCFDLFSRSVRRTKRSRGMARHKWIVGR</sequence>
<reference evidence="1" key="4">
    <citation type="submission" date="2019-03" db="UniProtKB">
        <authorList>
            <consortium name="EnsemblPlants"/>
        </authorList>
    </citation>
    <scope>IDENTIFICATION</scope>
</reference>
<dbReference type="Gramene" id="AET7Gv21286200.48">
    <property type="protein sequence ID" value="AET7Gv21286200.48"/>
    <property type="gene ID" value="AET7Gv21286200"/>
</dbReference>
<protein>
    <submittedName>
        <fullName evidence="1">Uncharacterized protein</fullName>
    </submittedName>
</protein>
<keyword evidence="2" id="KW-1185">Reference proteome</keyword>
<accession>A0A453T8D4</accession>
<reference evidence="2" key="1">
    <citation type="journal article" date="2014" name="Science">
        <title>Ancient hybridizations among the ancestral genomes of bread wheat.</title>
        <authorList>
            <consortium name="International Wheat Genome Sequencing Consortium,"/>
            <person name="Marcussen T."/>
            <person name="Sandve S.R."/>
            <person name="Heier L."/>
            <person name="Spannagl M."/>
            <person name="Pfeifer M."/>
            <person name="Jakobsen K.S."/>
            <person name="Wulff B.B."/>
            <person name="Steuernagel B."/>
            <person name="Mayer K.F."/>
            <person name="Olsen O.A."/>
        </authorList>
    </citation>
    <scope>NUCLEOTIDE SEQUENCE [LARGE SCALE GENOMIC DNA]</scope>
    <source>
        <strain evidence="2">cv. AL8/78</strain>
    </source>
</reference>
<organism evidence="1 2">
    <name type="scientific">Aegilops tauschii subsp. strangulata</name>
    <name type="common">Goatgrass</name>
    <dbReference type="NCBI Taxonomy" id="200361"/>
    <lineage>
        <taxon>Eukaryota</taxon>
        <taxon>Viridiplantae</taxon>
        <taxon>Streptophyta</taxon>
        <taxon>Embryophyta</taxon>
        <taxon>Tracheophyta</taxon>
        <taxon>Spermatophyta</taxon>
        <taxon>Magnoliopsida</taxon>
        <taxon>Liliopsida</taxon>
        <taxon>Poales</taxon>
        <taxon>Poaceae</taxon>
        <taxon>BOP clade</taxon>
        <taxon>Pooideae</taxon>
        <taxon>Triticodae</taxon>
        <taxon>Triticeae</taxon>
        <taxon>Triticinae</taxon>
        <taxon>Aegilops</taxon>
    </lineage>
</organism>
<evidence type="ECO:0000313" key="2">
    <source>
        <dbReference type="Proteomes" id="UP000015105"/>
    </source>
</evidence>
<name>A0A453T8D4_AEGTS</name>